<keyword evidence="2" id="KW-1185">Reference proteome</keyword>
<sequence length="84" mass="9436">MVVVVGVGAEGEASRLRGLKRATDFRDDISSVRSGSVIFRTLDGGRLRELIQPSRRIVQHYMGTPKPTRHGNTYVSDKLRELRL</sequence>
<organism evidence="1 2">
    <name type="scientific">Zalaria obscura</name>
    <dbReference type="NCBI Taxonomy" id="2024903"/>
    <lineage>
        <taxon>Eukaryota</taxon>
        <taxon>Fungi</taxon>
        <taxon>Dikarya</taxon>
        <taxon>Ascomycota</taxon>
        <taxon>Pezizomycotina</taxon>
        <taxon>Dothideomycetes</taxon>
        <taxon>Dothideomycetidae</taxon>
        <taxon>Dothideales</taxon>
        <taxon>Zalariaceae</taxon>
        <taxon>Zalaria</taxon>
    </lineage>
</organism>
<comment type="caution">
    <text evidence="1">The sequence shown here is derived from an EMBL/GenBank/DDBJ whole genome shotgun (WGS) entry which is preliminary data.</text>
</comment>
<evidence type="ECO:0000313" key="1">
    <source>
        <dbReference type="EMBL" id="KAK8215142.1"/>
    </source>
</evidence>
<proteinExistence type="predicted"/>
<protein>
    <submittedName>
        <fullName evidence="1">Uncharacterized protein</fullName>
    </submittedName>
</protein>
<reference evidence="1" key="1">
    <citation type="submission" date="2024-02" db="EMBL/GenBank/DDBJ databases">
        <title>Metagenome Assembled Genome of Zalaria obscura JY119.</title>
        <authorList>
            <person name="Vighnesh L."/>
            <person name="Jagadeeshwari U."/>
            <person name="Venkata Ramana C."/>
            <person name="Sasikala C."/>
        </authorList>
    </citation>
    <scope>NUCLEOTIDE SEQUENCE</scope>
    <source>
        <strain evidence="1">JY119</strain>
    </source>
</reference>
<dbReference type="Proteomes" id="UP001320706">
    <property type="component" value="Unassembled WGS sequence"/>
</dbReference>
<dbReference type="EMBL" id="JAMKPW020000009">
    <property type="protein sequence ID" value="KAK8215142.1"/>
    <property type="molecule type" value="Genomic_DNA"/>
</dbReference>
<accession>A0ACC3SI11</accession>
<evidence type="ECO:0000313" key="2">
    <source>
        <dbReference type="Proteomes" id="UP001320706"/>
    </source>
</evidence>
<name>A0ACC3SI11_9PEZI</name>
<gene>
    <name evidence="1" type="ORF">M8818_002152</name>
</gene>